<dbReference type="Proteomes" id="UP000094622">
    <property type="component" value="Unassembled WGS sequence"/>
</dbReference>
<sequence>MTEWLQALEASAPAAALRASFWIYPLVNALHIAGLGALVTSVLVMDVQLLRRAADGAAAERLLRPVAIAGLVVALLTGFALFSVRPVDYAANPAFRLKLVLLALALANAAIFLTTSRGAVAGSPVRRPLALLCLGLSLLLWPAVLVAGRFIGFVE</sequence>
<feature type="transmembrane region" description="Helical" evidence="1">
    <location>
        <begin position="29"/>
        <end position="50"/>
    </location>
</feature>
<organism evidence="2 3">
    <name type="scientific">Methylobrevis pamukkalensis</name>
    <dbReference type="NCBI Taxonomy" id="1439726"/>
    <lineage>
        <taxon>Bacteria</taxon>
        <taxon>Pseudomonadati</taxon>
        <taxon>Pseudomonadota</taxon>
        <taxon>Alphaproteobacteria</taxon>
        <taxon>Hyphomicrobiales</taxon>
        <taxon>Pleomorphomonadaceae</taxon>
        <taxon>Methylobrevis</taxon>
    </lineage>
</organism>
<proteinExistence type="predicted"/>
<feature type="transmembrane region" description="Helical" evidence="1">
    <location>
        <begin position="95"/>
        <end position="116"/>
    </location>
</feature>
<gene>
    <name evidence="2" type="ORF">A6302_01165</name>
</gene>
<feature type="transmembrane region" description="Helical" evidence="1">
    <location>
        <begin position="62"/>
        <end position="83"/>
    </location>
</feature>
<dbReference type="AlphaFoldDB" id="A0A1E3H6R3"/>
<evidence type="ECO:0000256" key="1">
    <source>
        <dbReference type="SAM" id="Phobius"/>
    </source>
</evidence>
<dbReference type="EMBL" id="MCRJ01000020">
    <property type="protein sequence ID" value="ODN71476.1"/>
    <property type="molecule type" value="Genomic_DNA"/>
</dbReference>
<evidence type="ECO:0000313" key="2">
    <source>
        <dbReference type="EMBL" id="ODN71476.1"/>
    </source>
</evidence>
<accession>A0A1E3H6R3</accession>
<evidence type="ECO:0008006" key="4">
    <source>
        <dbReference type="Google" id="ProtNLM"/>
    </source>
</evidence>
<reference evidence="2 3" key="1">
    <citation type="submission" date="2016-07" db="EMBL/GenBank/DDBJ databases">
        <title>Draft Genome Sequence of Methylobrevis pamukkalensis PK2.</title>
        <authorList>
            <person name="Vasilenko O.V."/>
            <person name="Doronina N.V."/>
            <person name="Shmareva M.N."/>
            <person name="Tarlachkov S.V."/>
            <person name="Mustakhimov I."/>
            <person name="Trotsenko Y.A."/>
        </authorList>
    </citation>
    <scope>NUCLEOTIDE SEQUENCE [LARGE SCALE GENOMIC DNA]</scope>
    <source>
        <strain evidence="2 3">PK2</strain>
    </source>
</reference>
<name>A0A1E3H6R3_9HYPH</name>
<dbReference type="RefSeq" id="WP_069306153.1">
    <property type="nucleotide sequence ID" value="NZ_MCRJ01000020.1"/>
</dbReference>
<keyword evidence="1" id="KW-0472">Membrane</keyword>
<keyword evidence="1" id="KW-1133">Transmembrane helix</keyword>
<evidence type="ECO:0000313" key="3">
    <source>
        <dbReference type="Proteomes" id="UP000094622"/>
    </source>
</evidence>
<feature type="transmembrane region" description="Helical" evidence="1">
    <location>
        <begin position="128"/>
        <end position="151"/>
    </location>
</feature>
<keyword evidence="1" id="KW-0812">Transmembrane</keyword>
<protein>
    <recommendedName>
        <fullName evidence="4">DUF2214 domain-containing protein</fullName>
    </recommendedName>
</protein>
<dbReference type="OrthoDB" id="118399at2"/>
<comment type="caution">
    <text evidence="2">The sequence shown here is derived from an EMBL/GenBank/DDBJ whole genome shotgun (WGS) entry which is preliminary data.</text>
</comment>
<keyword evidence="3" id="KW-1185">Reference proteome</keyword>